<dbReference type="GO" id="GO:0016491">
    <property type="term" value="F:oxidoreductase activity"/>
    <property type="evidence" value="ECO:0007669"/>
    <property type="project" value="InterPro"/>
</dbReference>
<dbReference type="Pfam" id="PF03358">
    <property type="entry name" value="FMN_red"/>
    <property type="match status" value="1"/>
</dbReference>
<evidence type="ECO:0000313" key="4">
    <source>
        <dbReference type="EMBL" id="AXR06023.1"/>
    </source>
</evidence>
<keyword evidence="2" id="KW-0288">FMN</keyword>
<keyword evidence="5" id="KW-1185">Reference proteome</keyword>
<reference evidence="4 5" key="1">
    <citation type="submission" date="2018-08" db="EMBL/GenBank/DDBJ databases">
        <title>Salinimonas sediminis sp. nov., a piezophilic bacterium isolated from a deep-sea sediment sample from the New Britain Trench.</title>
        <authorList>
            <person name="Cao J."/>
        </authorList>
    </citation>
    <scope>NUCLEOTIDE SEQUENCE [LARGE SCALE GENOMIC DNA]</scope>
    <source>
        <strain evidence="4 5">N102</strain>
    </source>
</reference>
<dbReference type="KEGG" id="salm:D0Y50_06320"/>
<protein>
    <submittedName>
        <fullName evidence="4">NADPH-dependent oxidoreductase</fullName>
    </submittedName>
</protein>
<keyword evidence="1" id="KW-0285">Flavoprotein</keyword>
<accession>A0A346NKG6</accession>
<dbReference type="SUPFAM" id="SSF52218">
    <property type="entry name" value="Flavoproteins"/>
    <property type="match status" value="1"/>
</dbReference>
<dbReference type="InterPro" id="IPR051796">
    <property type="entry name" value="ISF_SsuE-like"/>
</dbReference>
<dbReference type="PANTHER" id="PTHR43278:SF4">
    <property type="entry name" value="NAD(P)H-DEPENDENT FMN-CONTAINING OXIDOREDUCTASE YWQN-RELATED"/>
    <property type="match status" value="1"/>
</dbReference>
<evidence type="ECO:0000256" key="2">
    <source>
        <dbReference type="ARBA" id="ARBA00022643"/>
    </source>
</evidence>
<dbReference type="InterPro" id="IPR005025">
    <property type="entry name" value="FMN_Rdtase-like_dom"/>
</dbReference>
<gene>
    <name evidence="4" type="ORF">D0Y50_06320</name>
</gene>
<dbReference type="Gene3D" id="3.40.50.360">
    <property type="match status" value="1"/>
</dbReference>
<evidence type="ECO:0000313" key="5">
    <source>
        <dbReference type="Proteomes" id="UP000262073"/>
    </source>
</evidence>
<dbReference type="PANTHER" id="PTHR43278">
    <property type="entry name" value="NAD(P)H-DEPENDENT FMN-CONTAINING OXIDOREDUCTASE YWQN-RELATED"/>
    <property type="match status" value="1"/>
</dbReference>
<dbReference type="InterPro" id="IPR029039">
    <property type="entry name" value="Flavoprotein-like_sf"/>
</dbReference>
<sequence>MPYRLAFDARGRFCGQKVKNINMNFIVVLASSRTNGNTGNLAQAVAGRLQAEIIDLSRFSIAYFDYEHHNAGDDFLPLIDRLTSFDCIIFATPVYWYSMSAQLKTFFDRLTDVLTINQTLGRKLQGTSVSVIATGSQSALPASFTQQFELICAYLGLPFTPPLYCSCPSGFNLQQHHQAIQAYVSNIL</sequence>
<evidence type="ECO:0000259" key="3">
    <source>
        <dbReference type="Pfam" id="PF03358"/>
    </source>
</evidence>
<organism evidence="4 5">
    <name type="scientific">Salinimonas sediminis</name>
    <dbReference type="NCBI Taxonomy" id="2303538"/>
    <lineage>
        <taxon>Bacteria</taxon>
        <taxon>Pseudomonadati</taxon>
        <taxon>Pseudomonadota</taxon>
        <taxon>Gammaproteobacteria</taxon>
        <taxon>Alteromonadales</taxon>
        <taxon>Alteromonadaceae</taxon>
        <taxon>Alteromonas/Salinimonas group</taxon>
        <taxon>Salinimonas</taxon>
    </lineage>
</organism>
<name>A0A346NKG6_9ALTE</name>
<proteinExistence type="predicted"/>
<dbReference type="EMBL" id="CP031769">
    <property type="protein sequence ID" value="AXR06023.1"/>
    <property type="molecule type" value="Genomic_DNA"/>
</dbReference>
<evidence type="ECO:0000256" key="1">
    <source>
        <dbReference type="ARBA" id="ARBA00022630"/>
    </source>
</evidence>
<feature type="domain" description="NADPH-dependent FMN reductase-like" evidence="3">
    <location>
        <begin position="23"/>
        <end position="162"/>
    </location>
</feature>
<dbReference type="Proteomes" id="UP000262073">
    <property type="component" value="Chromosome"/>
</dbReference>
<dbReference type="OrthoDB" id="9805976at2"/>
<dbReference type="AlphaFoldDB" id="A0A346NKG6"/>